<reference evidence="2" key="1">
    <citation type="journal article" date="2019" name="Int. J. Syst. Evol. Microbiol.">
        <title>The Global Catalogue of Microorganisms (GCM) 10K type strain sequencing project: providing services to taxonomists for standard genome sequencing and annotation.</title>
        <authorList>
            <consortium name="The Broad Institute Genomics Platform"/>
            <consortium name="The Broad Institute Genome Sequencing Center for Infectious Disease"/>
            <person name="Wu L."/>
            <person name="Ma J."/>
        </authorList>
    </citation>
    <scope>NUCLEOTIDE SEQUENCE [LARGE SCALE GENOMIC DNA]</scope>
    <source>
        <strain evidence="2">KACC 11299</strain>
    </source>
</reference>
<comment type="caution">
    <text evidence="1">The sequence shown here is derived from an EMBL/GenBank/DDBJ whole genome shotgun (WGS) entry which is preliminary data.</text>
</comment>
<name>A0ABW0TX87_9BACL</name>
<organism evidence="1 2">
    <name type="scientific">Sporosarcina koreensis</name>
    <dbReference type="NCBI Taxonomy" id="334735"/>
    <lineage>
        <taxon>Bacteria</taxon>
        <taxon>Bacillati</taxon>
        <taxon>Bacillota</taxon>
        <taxon>Bacilli</taxon>
        <taxon>Bacillales</taxon>
        <taxon>Caryophanaceae</taxon>
        <taxon>Sporosarcina</taxon>
    </lineage>
</organism>
<evidence type="ECO:0008006" key="3">
    <source>
        <dbReference type="Google" id="ProtNLM"/>
    </source>
</evidence>
<evidence type="ECO:0000313" key="2">
    <source>
        <dbReference type="Proteomes" id="UP001596071"/>
    </source>
</evidence>
<evidence type="ECO:0000313" key="1">
    <source>
        <dbReference type="EMBL" id="MFC5602453.1"/>
    </source>
</evidence>
<accession>A0ABW0TX87</accession>
<protein>
    <recommendedName>
        <fullName evidence="3">5-methylcytosine-specific restriction enzyme subunit McrC</fullName>
    </recommendedName>
</protein>
<dbReference type="Proteomes" id="UP001596071">
    <property type="component" value="Unassembled WGS sequence"/>
</dbReference>
<sequence length="440" mass="51475">MSLMTINDCWSSQDYEKVLESTSAKLWRFIQEHSSIVERDKIVENLTGLDFNQMNQLASIHLLLSKEVQELVEQTAPNIMRRLSKSSRQRTEVERGRIKGKVNWTRTILTQQTEKNPSLFVCIDRSPVFDLIENKVLLYCLRYVFQIGQRVIKREIEPSDSISDDYINDLKKWMKKVEDIHLKCKRLLKSPLLRDITELHGINMHQIEKTRKARGREYKSLADIAKLIYVQTNQPLEFLYEIFSKQLLRPLSRDTLYEVAVAFKIIEVFKMNGWKEKRFSLIGEGRKYLSSLQKGNSSINISYQHIPSHFVTGSSYKELMQESKLSTHHRRPDILLEWENDGNGRRYTIIEVKRSQNRGYLADGVYKVLGYLKDFEKPLQDSPDSVGLLVGWRIQGLQAPKDNKEVYTSDWDRLPTYLSLIEKNLQVFLSGQLPDQEPQV</sequence>
<dbReference type="RefSeq" id="WP_381442546.1">
    <property type="nucleotide sequence ID" value="NZ_JBHSNP010000009.1"/>
</dbReference>
<keyword evidence="2" id="KW-1185">Reference proteome</keyword>
<proteinExistence type="predicted"/>
<gene>
    <name evidence="1" type="ORF">ACFPTP_04405</name>
</gene>
<dbReference type="EMBL" id="JBHSNP010000009">
    <property type="protein sequence ID" value="MFC5602453.1"/>
    <property type="molecule type" value="Genomic_DNA"/>
</dbReference>